<feature type="domain" description="DUF1559" evidence="1">
    <location>
        <begin position="24"/>
        <end position="54"/>
    </location>
</feature>
<dbReference type="InterPro" id="IPR011453">
    <property type="entry name" value="DUF1559"/>
</dbReference>
<dbReference type="Proteomes" id="UP000287394">
    <property type="component" value="Chromosome"/>
</dbReference>
<evidence type="ECO:0000313" key="3">
    <source>
        <dbReference type="Proteomes" id="UP000287394"/>
    </source>
</evidence>
<dbReference type="NCBIfam" id="TIGR04294">
    <property type="entry name" value="pre_pil_HX9DG"/>
    <property type="match status" value="1"/>
</dbReference>
<dbReference type="InterPro" id="IPR045584">
    <property type="entry name" value="Pilin-like"/>
</dbReference>
<sequence length="241" mass="26929">MIELLVVIAIIAILAAILFPVFAKAREKARQTSCASNLKQIGLGMLQYVQDNDETLAPQFLGGYVPSNPATGSYKWMDMIYPYEKNTQIFSCNDKTSNQFIYYKNETPAEAATWDWMGSYALNVSYWGSKNSVNKHHPTYDSDSVNPDQGANTLANLPVPAQTIWVTDGNWFTTGWYDVPQNPVGPWTEANNGFDASAARHTNRVNVLWCDGHVTSPTRDYLATPANDNSGAYKYWTTEDD</sequence>
<dbReference type="EMBL" id="AP025739">
    <property type="protein sequence ID" value="BDI29550.1"/>
    <property type="molecule type" value="Genomic_DNA"/>
</dbReference>
<organism evidence="2 3">
    <name type="scientific">Capsulimonas corticalis</name>
    <dbReference type="NCBI Taxonomy" id="2219043"/>
    <lineage>
        <taxon>Bacteria</taxon>
        <taxon>Bacillati</taxon>
        <taxon>Armatimonadota</taxon>
        <taxon>Armatimonadia</taxon>
        <taxon>Capsulimonadales</taxon>
        <taxon>Capsulimonadaceae</taxon>
        <taxon>Capsulimonas</taxon>
    </lineage>
</organism>
<proteinExistence type="predicted"/>
<dbReference type="SUPFAM" id="SSF54523">
    <property type="entry name" value="Pili subunits"/>
    <property type="match status" value="1"/>
</dbReference>
<dbReference type="Pfam" id="PF07596">
    <property type="entry name" value="SBP_bac_10"/>
    <property type="match status" value="1"/>
</dbReference>
<keyword evidence="3" id="KW-1185">Reference proteome</keyword>
<evidence type="ECO:0000313" key="2">
    <source>
        <dbReference type="EMBL" id="BDI29550.1"/>
    </source>
</evidence>
<accession>A0A9N7L4L3</accession>
<dbReference type="AlphaFoldDB" id="A0A9N7L4L3"/>
<dbReference type="InterPro" id="IPR027558">
    <property type="entry name" value="Pre_pil_HX9DG_C"/>
</dbReference>
<dbReference type="Gene3D" id="3.30.700.10">
    <property type="entry name" value="Glycoprotein, Type 4 Pilin"/>
    <property type="match status" value="1"/>
</dbReference>
<gene>
    <name evidence="2" type="ORF">CCAX7_16010</name>
</gene>
<dbReference type="KEGG" id="ccot:CCAX7_16010"/>
<name>A0A9N7L4L3_9BACT</name>
<dbReference type="PANTHER" id="PTHR30093">
    <property type="entry name" value="GENERAL SECRETION PATHWAY PROTEIN G"/>
    <property type="match status" value="1"/>
</dbReference>
<protein>
    <recommendedName>
        <fullName evidence="1">DUF1559 domain-containing protein</fullName>
    </recommendedName>
</protein>
<reference evidence="2 3" key="1">
    <citation type="journal article" date="2019" name="Int. J. Syst. Evol. Microbiol.">
        <title>Capsulimonas corticalis gen. nov., sp. nov., an aerobic capsulated bacterium, of a novel bacterial order, Capsulimonadales ord. nov., of the class Armatimonadia of the phylum Armatimonadetes.</title>
        <authorList>
            <person name="Li J."/>
            <person name="Kudo C."/>
            <person name="Tonouchi A."/>
        </authorList>
    </citation>
    <scope>NUCLEOTIDE SEQUENCE [LARGE SCALE GENOMIC DNA]</scope>
    <source>
        <strain evidence="2 3">AX-7</strain>
    </source>
</reference>
<evidence type="ECO:0000259" key="1">
    <source>
        <dbReference type="Pfam" id="PF07596"/>
    </source>
</evidence>